<name>A0A1H9GQ67_9GAMM</name>
<organism evidence="3 4">
    <name type="scientific">Amphritea atlantica</name>
    <dbReference type="NCBI Taxonomy" id="355243"/>
    <lineage>
        <taxon>Bacteria</taxon>
        <taxon>Pseudomonadati</taxon>
        <taxon>Pseudomonadota</taxon>
        <taxon>Gammaproteobacteria</taxon>
        <taxon>Oceanospirillales</taxon>
        <taxon>Oceanospirillaceae</taxon>
        <taxon>Amphritea</taxon>
    </lineage>
</organism>
<dbReference type="Gene3D" id="2.40.160.10">
    <property type="entry name" value="Porin"/>
    <property type="match status" value="1"/>
</dbReference>
<dbReference type="InterPro" id="IPR033900">
    <property type="entry name" value="Gram_neg_porin_domain"/>
</dbReference>
<evidence type="ECO:0000313" key="3">
    <source>
        <dbReference type="EMBL" id="SEQ52245.1"/>
    </source>
</evidence>
<accession>A0A1H9GQ67</accession>
<dbReference type="GO" id="GO:0015288">
    <property type="term" value="F:porin activity"/>
    <property type="evidence" value="ECO:0007669"/>
    <property type="project" value="InterPro"/>
</dbReference>
<sequence length="384" mass="39853">MKKLLSALALAATAGQAQALTLEAGDWTLGVSGNVNSHAVFAECDDSGNQVDANALLCTGENASSVSNGYIPASIMWTVATQQQGYDISANIALEPGLTTNAAFNGQDDDQAIRAFLLATKEGMGTIKAGRDYGVFALDVILADMSLIGVGAHGLVKSPLNTSFGSVGYGYIFTDRISQISFSKPLGDSTEATIGVFQPLDLISLGAGVSTTGDSGSSLPGIHGKLRFNSENGFVSASFLSQTVKAGSADYTGNAVDLTASYTFNDLGVVGSCFTADGVGTAGLFIDAADSNGEARRSKGCFGQLTYQADATKYGISLGQTRLDKTAADPDTLMKSQTKATIGAYHNLTDNLLMIAEYSRFNAKNHLGDKLENSSVNLGLALFF</sequence>
<evidence type="ECO:0000313" key="4">
    <source>
        <dbReference type="Proteomes" id="UP000198749"/>
    </source>
</evidence>
<protein>
    <recommendedName>
        <fullName evidence="2">Porin domain-containing protein</fullName>
    </recommendedName>
</protein>
<dbReference type="OrthoDB" id="8735103at2"/>
<dbReference type="Pfam" id="PF13609">
    <property type="entry name" value="Porin_4"/>
    <property type="match status" value="1"/>
</dbReference>
<dbReference type="AlphaFoldDB" id="A0A1H9GQ67"/>
<evidence type="ECO:0000256" key="1">
    <source>
        <dbReference type="SAM" id="SignalP"/>
    </source>
</evidence>
<proteinExistence type="predicted"/>
<dbReference type="SUPFAM" id="SSF56935">
    <property type="entry name" value="Porins"/>
    <property type="match status" value="1"/>
</dbReference>
<feature type="domain" description="Porin" evidence="2">
    <location>
        <begin position="7"/>
        <end position="365"/>
    </location>
</feature>
<feature type="signal peptide" evidence="1">
    <location>
        <begin position="1"/>
        <end position="19"/>
    </location>
</feature>
<evidence type="ECO:0000259" key="2">
    <source>
        <dbReference type="Pfam" id="PF13609"/>
    </source>
</evidence>
<gene>
    <name evidence="3" type="ORF">SAMN03080615_01824</name>
</gene>
<dbReference type="STRING" id="355243.SAMN03080615_01824"/>
<dbReference type="EMBL" id="FOGB01000004">
    <property type="protein sequence ID" value="SEQ52245.1"/>
    <property type="molecule type" value="Genomic_DNA"/>
</dbReference>
<dbReference type="GO" id="GO:0016020">
    <property type="term" value="C:membrane"/>
    <property type="evidence" value="ECO:0007669"/>
    <property type="project" value="InterPro"/>
</dbReference>
<reference evidence="4" key="1">
    <citation type="submission" date="2016-10" db="EMBL/GenBank/DDBJ databases">
        <authorList>
            <person name="Varghese N."/>
            <person name="Submissions S."/>
        </authorList>
    </citation>
    <scope>NUCLEOTIDE SEQUENCE [LARGE SCALE GENOMIC DNA]</scope>
    <source>
        <strain evidence="4">DSM 18887</strain>
    </source>
</reference>
<feature type="chain" id="PRO_5011732324" description="Porin domain-containing protein" evidence="1">
    <location>
        <begin position="20"/>
        <end position="384"/>
    </location>
</feature>
<dbReference type="InterPro" id="IPR023614">
    <property type="entry name" value="Porin_dom_sf"/>
</dbReference>
<keyword evidence="1" id="KW-0732">Signal</keyword>
<keyword evidence="4" id="KW-1185">Reference proteome</keyword>
<dbReference type="Proteomes" id="UP000198749">
    <property type="component" value="Unassembled WGS sequence"/>
</dbReference>
<dbReference type="RefSeq" id="WP_091356878.1">
    <property type="nucleotide sequence ID" value="NZ_AP025284.1"/>
</dbReference>